<gene>
    <name evidence="2" type="ORF">EZS28_042981</name>
</gene>
<protein>
    <submittedName>
        <fullName evidence="2">Uncharacterized protein</fullName>
    </submittedName>
</protein>
<comment type="caution">
    <text evidence="2">The sequence shown here is derived from an EMBL/GenBank/DDBJ whole genome shotgun (WGS) entry which is preliminary data.</text>
</comment>
<name>A0A5J4TU74_9EUKA</name>
<accession>A0A5J4TU74</accession>
<feature type="region of interest" description="Disordered" evidence="1">
    <location>
        <begin position="50"/>
        <end position="70"/>
    </location>
</feature>
<feature type="non-terminal residue" evidence="2">
    <location>
        <position position="133"/>
    </location>
</feature>
<feature type="compositionally biased region" description="Low complexity" evidence="1">
    <location>
        <begin position="50"/>
        <end position="61"/>
    </location>
</feature>
<dbReference type="Proteomes" id="UP000324800">
    <property type="component" value="Unassembled WGS sequence"/>
</dbReference>
<dbReference type="EMBL" id="SNRW01025476">
    <property type="protein sequence ID" value="KAA6361492.1"/>
    <property type="molecule type" value="Genomic_DNA"/>
</dbReference>
<evidence type="ECO:0000313" key="3">
    <source>
        <dbReference type="Proteomes" id="UP000324800"/>
    </source>
</evidence>
<organism evidence="2 3">
    <name type="scientific">Streblomastix strix</name>
    <dbReference type="NCBI Taxonomy" id="222440"/>
    <lineage>
        <taxon>Eukaryota</taxon>
        <taxon>Metamonada</taxon>
        <taxon>Preaxostyla</taxon>
        <taxon>Oxymonadida</taxon>
        <taxon>Streblomastigidae</taxon>
        <taxon>Streblomastix</taxon>
    </lineage>
</organism>
<evidence type="ECO:0000313" key="2">
    <source>
        <dbReference type="EMBL" id="KAA6361492.1"/>
    </source>
</evidence>
<reference evidence="2 3" key="1">
    <citation type="submission" date="2019-03" db="EMBL/GenBank/DDBJ databases">
        <title>Single cell metagenomics reveals metabolic interactions within the superorganism composed of flagellate Streblomastix strix and complex community of Bacteroidetes bacteria on its surface.</title>
        <authorList>
            <person name="Treitli S.C."/>
            <person name="Kolisko M."/>
            <person name="Husnik F."/>
            <person name="Keeling P."/>
            <person name="Hampl V."/>
        </authorList>
    </citation>
    <scope>NUCLEOTIDE SEQUENCE [LARGE SCALE GENOMIC DNA]</scope>
    <source>
        <strain evidence="2">ST1C</strain>
    </source>
</reference>
<evidence type="ECO:0000256" key="1">
    <source>
        <dbReference type="SAM" id="MobiDB-lite"/>
    </source>
</evidence>
<proteinExistence type="predicted"/>
<sequence>MTQVASIFHPASTSYIMKGVDIDDNDGSTLYTAEDGINRYRLYYYSKSTQSSSSSEPLNQQSKHKSSCGGQEIGIDKARLLQNERILFRRLDGKIIDATPCVTIAKFSRRSYKEGNAVIIDKTDLDGKPIMAL</sequence>
<dbReference type="AlphaFoldDB" id="A0A5J4TU74"/>